<dbReference type="KEGG" id="srt:Srot_2398"/>
<dbReference type="AlphaFoldDB" id="D6ZAV6"/>
<evidence type="ECO:0000256" key="1">
    <source>
        <dbReference type="SAM" id="MobiDB-lite"/>
    </source>
</evidence>
<evidence type="ECO:0000313" key="2">
    <source>
        <dbReference type="EMBL" id="ADG98842.1"/>
    </source>
</evidence>
<name>D6ZAV6_SEGRD</name>
<reference evidence="2 3" key="1">
    <citation type="journal article" date="2010" name="Stand. Genomic Sci.">
        <title>Complete genome sequence of Segniliparus rotundus type strain (CDC 1076).</title>
        <authorList>
            <person name="Sikorski J."/>
            <person name="Lapidus A."/>
            <person name="Copeland A."/>
            <person name="Misra M."/>
            <person name="Glavina Del Rio T."/>
            <person name="Nolan M."/>
            <person name="Lucas S."/>
            <person name="Chen F."/>
            <person name="Tice H."/>
            <person name="Cheng J.F."/>
            <person name="Jando M."/>
            <person name="Schneider S."/>
            <person name="Bruce D."/>
            <person name="Goodwin L."/>
            <person name="Pitluck S."/>
            <person name="Liolios K."/>
            <person name="Mikhailova N."/>
            <person name="Pati A."/>
            <person name="Ivanova N."/>
            <person name="Mavromatis K."/>
            <person name="Chen A."/>
            <person name="Palaniappan K."/>
            <person name="Chertkov O."/>
            <person name="Land M."/>
            <person name="Hauser L."/>
            <person name="Chang Y.J."/>
            <person name="Jeffries C.D."/>
            <person name="Brettin T."/>
            <person name="Detter J.C."/>
            <person name="Han C."/>
            <person name="Rohde M."/>
            <person name="Goker M."/>
            <person name="Bristow J."/>
            <person name="Eisen J.A."/>
            <person name="Markowitz V."/>
            <person name="Hugenholtz P."/>
            <person name="Kyrpides N.C."/>
            <person name="Klenk H.P."/>
        </authorList>
    </citation>
    <scope>NUCLEOTIDE SEQUENCE [LARGE SCALE GENOMIC DNA]</scope>
    <source>
        <strain evidence="3">ATCC BAA-972 / CDC 1076 / CIP 108378 / DSM 44985 / JCM 13578</strain>
    </source>
</reference>
<protein>
    <submittedName>
        <fullName evidence="2">Peptidase C14, caspase catalytic subunit P20</fullName>
    </submittedName>
</protein>
<dbReference type="HOGENOM" id="CLU_743722_0_0_11"/>
<accession>D6ZAV6</accession>
<organism evidence="2 3">
    <name type="scientific">Segniliparus rotundus (strain ATCC BAA-972 / CDC 1076 / CIP 108378 / DSM 44985 / JCM 13578)</name>
    <dbReference type="NCBI Taxonomy" id="640132"/>
    <lineage>
        <taxon>Bacteria</taxon>
        <taxon>Bacillati</taxon>
        <taxon>Actinomycetota</taxon>
        <taxon>Actinomycetes</taxon>
        <taxon>Mycobacteriales</taxon>
        <taxon>Segniliparaceae</taxon>
        <taxon>Segniliparus</taxon>
    </lineage>
</organism>
<dbReference type="Proteomes" id="UP000002247">
    <property type="component" value="Chromosome"/>
</dbReference>
<keyword evidence="3" id="KW-1185">Reference proteome</keyword>
<proteinExistence type="predicted"/>
<gene>
    <name evidence="2" type="ordered locus">Srot_2398</name>
</gene>
<dbReference type="EMBL" id="CP001958">
    <property type="protein sequence ID" value="ADG98842.1"/>
    <property type="molecule type" value="Genomic_DNA"/>
</dbReference>
<feature type="region of interest" description="Disordered" evidence="1">
    <location>
        <begin position="1"/>
        <end position="31"/>
    </location>
</feature>
<sequence length="372" mass="38129">MGAAALAPPPMSTDHTPWSAADPNRVAPSGHFLGASGTGAAGVRDGYLLAGADPDQGLLDEAVARASALAGSLDAARAVWGLPPTGSAVAVFKDEGGHAYYRAFFEEGLNWAPPGVVVPYGVAAGSGAAPAEVSGWPEAAADAWAWASWHVGERGGQAALVAVAVSAQVSEDLAGAIRWVNARNPTDELRREAVTLVAAPGWGSGGASRLQAVDPGVSAFLGALPPAAVVPVAKELAVSCVEDSYAEDSPALLEAVGVLRRSEPFGAELAGRVRDVVRQAAWELGEWRESVAQLGLEERAGAVQACFEPFSMLVAGVSVLIASATAGARSEAQARMALSDLGYERLAVGGDLDLVQGLVERAKRLAWKDARR</sequence>
<evidence type="ECO:0000313" key="3">
    <source>
        <dbReference type="Proteomes" id="UP000002247"/>
    </source>
</evidence>
<dbReference type="STRING" id="640132.Srot_2398"/>